<name>A3VG18_9RHOB</name>
<protein>
    <recommendedName>
        <fullName evidence="5">Peptidoglycan binding-like domain-containing protein</fullName>
    </recommendedName>
</protein>
<comment type="caution">
    <text evidence="3">The sequence shown here is derived from an EMBL/GenBank/DDBJ whole genome shotgun (WGS) entry which is preliminary data.</text>
</comment>
<sequence>MTSVLRHLPFVVAAWALTLSTPLVAQNKPSDFPGLSDARAAIKQYLPTRQMFWILFDAGQGNTPYVAYCKDYVGAKSEMQGRVVAARNNSRALSFFTSITSRQAQLLPPDMLDMALENDIIDCVGFGGDPAPGAATGQASAAIYDEGEIRRVAQSLGAPLDDDTFYQRPGVMDWYLYRVSNGDVLQTQQLLRSFRIEGQRRNQPVFDHFAGFLAVRAYERVADPTILAQAGEGRAARGECRDMVEFCKGIQMELRRMGLYTGAIDGIIGSGTQAAIRRIAATRPAANPADLIDMNDMIGPPGGTPPAATPTPAPTPAPAATVNTKADDLLGAGSLDDF</sequence>
<evidence type="ECO:0000256" key="2">
    <source>
        <dbReference type="SAM" id="SignalP"/>
    </source>
</evidence>
<evidence type="ECO:0000313" key="4">
    <source>
        <dbReference type="Proteomes" id="UP000002931"/>
    </source>
</evidence>
<reference evidence="3 4" key="1">
    <citation type="journal article" date="2010" name="J. Bacteriol.">
        <title>Genome sequences of Pelagibaca bermudensis HTCC2601T and Maritimibacter alkaliphilus HTCC2654T, the type strains of two marine Roseobacter genera.</title>
        <authorList>
            <person name="Thrash J.C."/>
            <person name="Cho J.C."/>
            <person name="Ferriera S."/>
            <person name="Johnson J."/>
            <person name="Vergin K.L."/>
            <person name="Giovannoni S.J."/>
        </authorList>
    </citation>
    <scope>NUCLEOTIDE SEQUENCE [LARGE SCALE GENOMIC DNA]</scope>
    <source>
        <strain evidence="3 4">HTCC2654</strain>
    </source>
</reference>
<dbReference type="HOGENOM" id="CLU_820856_0_0_5"/>
<feature type="signal peptide" evidence="2">
    <location>
        <begin position="1"/>
        <end position="25"/>
    </location>
</feature>
<evidence type="ECO:0000256" key="1">
    <source>
        <dbReference type="SAM" id="MobiDB-lite"/>
    </source>
</evidence>
<dbReference type="AlphaFoldDB" id="A3VG18"/>
<keyword evidence="4" id="KW-1185">Reference proteome</keyword>
<evidence type="ECO:0000313" key="3">
    <source>
        <dbReference type="EMBL" id="EAQ12794.1"/>
    </source>
</evidence>
<evidence type="ECO:0008006" key="5">
    <source>
        <dbReference type="Google" id="ProtNLM"/>
    </source>
</evidence>
<accession>A3VG18</accession>
<feature type="compositionally biased region" description="Low complexity" evidence="1">
    <location>
        <begin position="329"/>
        <end position="338"/>
    </location>
</feature>
<feature type="region of interest" description="Disordered" evidence="1">
    <location>
        <begin position="295"/>
        <end position="338"/>
    </location>
</feature>
<proteinExistence type="predicted"/>
<feature type="compositionally biased region" description="Pro residues" evidence="1">
    <location>
        <begin position="302"/>
        <end position="317"/>
    </location>
</feature>
<dbReference type="STRING" id="314271.RB2654_06779"/>
<gene>
    <name evidence="3" type="ORF">RB2654_06779</name>
</gene>
<feature type="chain" id="PRO_5002661095" description="Peptidoglycan binding-like domain-containing protein" evidence="2">
    <location>
        <begin position="26"/>
        <end position="338"/>
    </location>
</feature>
<dbReference type="EMBL" id="AAMT01000007">
    <property type="protein sequence ID" value="EAQ12794.1"/>
    <property type="molecule type" value="Genomic_DNA"/>
</dbReference>
<organism evidence="3 4">
    <name type="scientific">Maritimibacter alkaliphilus HTCC2654</name>
    <dbReference type="NCBI Taxonomy" id="314271"/>
    <lineage>
        <taxon>Bacteria</taxon>
        <taxon>Pseudomonadati</taxon>
        <taxon>Pseudomonadota</taxon>
        <taxon>Alphaproteobacteria</taxon>
        <taxon>Rhodobacterales</taxon>
        <taxon>Roseobacteraceae</taxon>
        <taxon>Maritimibacter</taxon>
    </lineage>
</organism>
<dbReference type="Proteomes" id="UP000002931">
    <property type="component" value="Unassembled WGS sequence"/>
</dbReference>
<keyword evidence="2" id="KW-0732">Signal</keyword>